<dbReference type="AlphaFoldDB" id="A0A8T3VNS6"/>
<dbReference type="SMART" id="SM00710">
    <property type="entry name" value="PbH1"/>
    <property type="match status" value="9"/>
</dbReference>
<dbReference type="SUPFAM" id="SSF54001">
    <property type="entry name" value="Cysteine proteinases"/>
    <property type="match status" value="1"/>
</dbReference>
<evidence type="ECO:0000259" key="2">
    <source>
        <dbReference type="SMART" id="SM00645"/>
    </source>
</evidence>
<dbReference type="CDD" id="cd02619">
    <property type="entry name" value="Peptidase_C1"/>
    <property type="match status" value="1"/>
</dbReference>
<dbReference type="SMART" id="SM00645">
    <property type="entry name" value="Pept_C1"/>
    <property type="match status" value="1"/>
</dbReference>
<dbReference type="InterPro" id="IPR000169">
    <property type="entry name" value="Pept_cys_AS"/>
</dbReference>
<dbReference type="InterPro" id="IPR006626">
    <property type="entry name" value="PbH1"/>
</dbReference>
<gene>
    <name evidence="3" type="ORF">E7Z74_06915</name>
</gene>
<proteinExistence type="inferred from homology"/>
<dbReference type="InterPro" id="IPR038765">
    <property type="entry name" value="Papain-like_cys_pep_sf"/>
</dbReference>
<reference evidence="3" key="1">
    <citation type="submission" date="2019-04" db="EMBL/GenBank/DDBJ databases">
        <title>Evolution of Biomass-Degrading Anaerobic Consortia Revealed by Metagenomics.</title>
        <authorList>
            <person name="Peng X."/>
        </authorList>
    </citation>
    <scope>NUCLEOTIDE SEQUENCE</scope>
    <source>
        <strain evidence="3">SIG13</strain>
    </source>
</reference>
<dbReference type="Gene3D" id="3.90.70.10">
    <property type="entry name" value="Cysteine proteinases"/>
    <property type="match status" value="1"/>
</dbReference>
<dbReference type="GO" id="GO:0006508">
    <property type="term" value="P:proteolysis"/>
    <property type="evidence" value="ECO:0007669"/>
    <property type="project" value="InterPro"/>
</dbReference>
<dbReference type="InterPro" id="IPR013128">
    <property type="entry name" value="Peptidase_C1A"/>
</dbReference>
<dbReference type="InterPro" id="IPR011050">
    <property type="entry name" value="Pectin_lyase_fold/virulence"/>
</dbReference>
<dbReference type="PROSITE" id="PS00139">
    <property type="entry name" value="THIOL_PROTEASE_CYS"/>
    <property type="match status" value="1"/>
</dbReference>
<dbReference type="Pfam" id="PF00112">
    <property type="entry name" value="Peptidase_C1"/>
    <property type="match status" value="1"/>
</dbReference>
<dbReference type="InterPro" id="IPR012334">
    <property type="entry name" value="Pectin_lyas_fold"/>
</dbReference>
<evidence type="ECO:0000256" key="1">
    <source>
        <dbReference type="ARBA" id="ARBA00008455"/>
    </source>
</evidence>
<dbReference type="InterPro" id="IPR000668">
    <property type="entry name" value="Peptidase_C1A_C"/>
</dbReference>
<dbReference type="GO" id="GO:0008234">
    <property type="term" value="F:cysteine-type peptidase activity"/>
    <property type="evidence" value="ECO:0007669"/>
    <property type="project" value="InterPro"/>
</dbReference>
<comment type="similarity">
    <text evidence="1">Belongs to the peptidase C1 family.</text>
</comment>
<dbReference type="Proteomes" id="UP000713479">
    <property type="component" value="Unassembled WGS sequence"/>
</dbReference>
<dbReference type="InterPro" id="IPR040839">
    <property type="entry name" value="MG4"/>
</dbReference>
<sequence>MIEMKNKLIFFSLILLVLFTVSAVSAEENMADFTDDLLTADSSNGNFNDLNYGINESLNEFKLARDYVYDEDTDANFTGGIAFSKNNFMLDGNGHSIDGNNIARIFDVTGSNITLKNLIIKNANNGAISLNPAANAVYYMDNVTIQNCSSQELYGGINVVESNLIVTNSQFISNTGIDAADILTNDGNVTVLKSTFEGGNETKWAHIAFYGGALIVENSTFANSVSRYSNAIYGENVQITVRNTKFRNLTVYETAGAIAVKKQANLIVSDCEFTNITAYKDAGAIFADIALGSTNIINSTFNGGFVEFGGAIMQLGGDLTISNSNFKDNQAVFDGGAIWTSYANVTIENSTFEKNSNIKKDAEIGGVLYFDNGNIIIRTSTFIDNHGSSNGDAIFTFDSKLTLENSTFKDNGYAVYSVFGTNSISDDIILNDDLISSNNTYYSTIVVNEGVELEINSTVIHFDTLPDKFDLRDYGLVGPVRDQGYMGSCWTFATSSALESSLLKETGQLYDFSQDHIQNTMLQYSIWGVKGIVEGAQAATGVGYLVNWYGPYPTAWDPYDELGKVSSHINIENKSIHVQDAVFLPSRQNAMDNDVFKNALIEYGAFLVTMYFGESETYFNQETAARYYNGAKNPNHAVTLVGWDDNFSASNFLITPPGDGAWIIKNSWGTEWGDGGYFYMSYYDTSFMNQFPFYAAYLFNNTVPYTKNYQTDAGQLTVNNPVYMYYSNVYTALEDDLIAAVGTYFDDSNIEYEFDIYVNGVLKHTQNGTSPFAGYHTVKLTQYIPISANDTFKVVFKGNPIPVDATSRQHRMLNTSFGSLDGVVWEDLALDDVTAILKVYTLPMPEVIIQAEDVVMYYKNGTRFAVKVLDGHGNPLSNESISITLNGVAYNRTSDENGFASIAINLPVGNYTVDVLYVGKGNSSNVTVENTITVLSTIYGNDLVKMFRNESQYYATFLDGEGNPLANGTEVKFNINGVMYERKVNENGTARLNINLNQGTYIITAINPLNGEMASNNITVLPKITENSDLVKYYRNDSQYVVRIIGDDGNPVGANETVTFNINGVMYERKTNESGYAKLNINLQPGNYIITAMYGGCNVANNITVKPILNATDVTMKYRDGTQFKASLVDGQGNPYADQNVTFNINGVFYNRETDSLGIAKLNINLMAGEYIITSMYNNAAISNKITISA</sequence>
<evidence type="ECO:0000313" key="4">
    <source>
        <dbReference type="Proteomes" id="UP000713479"/>
    </source>
</evidence>
<protein>
    <recommendedName>
        <fullName evidence="2">Peptidase C1A papain C-terminal domain-containing protein</fullName>
    </recommendedName>
</protein>
<comment type="caution">
    <text evidence="3">The sequence shown here is derived from an EMBL/GenBank/DDBJ whole genome shotgun (WGS) entry which is preliminary data.</text>
</comment>
<organism evidence="3 4">
    <name type="scientific">Methanobrevibacter millerae</name>
    <dbReference type="NCBI Taxonomy" id="230361"/>
    <lineage>
        <taxon>Archaea</taxon>
        <taxon>Methanobacteriati</taxon>
        <taxon>Methanobacteriota</taxon>
        <taxon>Methanomada group</taxon>
        <taxon>Methanobacteria</taxon>
        <taxon>Methanobacteriales</taxon>
        <taxon>Methanobacteriaceae</taxon>
        <taxon>Methanobrevibacter</taxon>
    </lineage>
</organism>
<dbReference type="EMBL" id="SUTF01000008">
    <property type="protein sequence ID" value="MBE6510981.1"/>
    <property type="molecule type" value="Genomic_DNA"/>
</dbReference>
<dbReference type="SUPFAM" id="SSF51126">
    <property type="entry name" value="Pectin lyase-like"/>
    <property type="match status" value="2"/>
</dbReference>
<dbReference type="Gene3D" id="2.60.40.10">
    <property type="entry name" value="Immunoglobulins"/>
    <property type="match status" value="2"/>
</dbReference>
<dbReference type="InterPro" id="IPR040528">
    <property type="entry name" value="Lectin-like"/>
</dbReference>
<dbReference type="Pfam" id="PF18560">
    <property type="entry name" value="Lectin_like"/>
    <property type="match status" value="1"/>
</dbReference>
<dbReference type="Pfam" id="PF17789">
    <property type="entry name" value="MG4"/>
    <property type="match status" value="1"/>
</dbReference>
<accession>A0A8T3VNS6</accession>
<evidence type="ECO:0000313" key="3">
    <source>
        <dbReference type="EMBL" id="MBE6510981.1"/>
    </source>
</evidence>
<name>A0A8T3VNS6_9EURY</name>
<dbReference type="Gene3D" id="2.160.20.10">
    <property type="entry name" value="Single-stranded right-handed beta-helix, Pectin lyase-like"/>
    <property type="match status" value="1"/>
</dbReference>
<feature type="domain" description="Peptidase C1A papain C-terminal" evidence="2">
    <location>
        <begin position="465"/>
        <end position="696"/>
    </location>
</feature>
<dbReference type="InterPro" id="IPR013783">
    <property type="entry name" value="Ig-like_fold"/>
</dbReference>
<dbReference type="PANTHER" id="PTHR12411">
    <property type="entry name" value="CYSTEINE PROTEASE FAMILY C1-RELATED"/>
    <property type="match status" value="1"/>
</dbReference>